<dbReference type="SUPFAM" id="SSF57535">
    <property type="entry name" value="Complement control module/SCR domain"/>
    <property type="match status" value="9"/>
</dbReference>
<feature type="domain" description="Sushi" evidence="9">
    <location>
        <begin position="689"/>
        <end position="765"/>
    </location>
</feature>
<dbReference type="Pfam" id="PF00084">
    <property type="entry name" value="Sushi"/>
    <property type="match status" value="9"/>
</dbReference>
<dbReference type="AlphaFoldDB" id="A0A8S4PWP6"/>
<dbReference type="CDD" id="cd00033">
    <property type="entry name" value="CCP"/>
    <property type="match status" value="8"/>
</dbReference>
<organism evidence="10 11">
    <name type="scientific">Owenia fusiformis</name>
    <name type="common">Polychaete worm</name>
    <dbReference type="NCBI Taxonomy" id="6347"/>
    <lineage>
        <taxon>Eukaryota</taxon>
        <taxon>Metazoa</taxon>
        <taxon>Spiralia</taxon>
        <taxon>Lophotrochozoa</taxon>
        <taxon>Annelida</taxon>
        <taxon>Polychaeta</taxon>
        <taxon>Sedentaria</taxon>
        <taxon>Canalipalpata</taxon>
        <taxon>Sabellida</taxon>
        <taxon>Oweniida</taxon>
        <taxon>Oweniidae</taxon>
        <taxon>Owenia</taxon>
    </lineage>
</organism>
<dbReference type="Proteomes" id="UP000749559">
    <property type="component" value="Unassembled WGS sequence"/>
</dbReference>
<evidence type="ECO:0000256" key="3">
    <source>
        <dbReference type="ARBA" id="ARBA00022737"/>
    </source>
</evidence>
<feature type="domain" description="Sushi" evidence="9">
    <location>
        <begin position="556"/>
        <end position="627"/>
    </location>
</feature>
<dbReference type="InterPro" id="IPR016187">
    <property type="entry name" value="CTDL_fold"/>
</dbReference>
<gene>
    <name evidence="10" type="ORF">OFUS_LOCUS22465</name>
</gene>
<feature type="domain" description="Sushi" evidence="9">
    <location>
        <begin position="430"/>
        <end position="491"/>
    </location>
</feature>
<dbReference type="Pfam" id="PF00059">
    <property type="entry name" value="Lectin_C"/>
    <property type="match status" value="1"/>
</dbReference>
<dbReference type="PANTHER" id="PTHR19325:SF571">
    <property type="entry name" value="SUSHI DOMAIN-CONTAINING PROTEIN"/>
    <property type="match status" value="1"/>
</dbReference>
<evidence type="ECO:0000259" key="9">
    <source>
        <dbReference type="PROSITE" id="PS50923"/>
    </source>
</evidence>
<feature type="domain" description="Sushi" evidence="9">
    <location>
        <begin position="628"/>
        <end position="688"/>
    </location>
</feature>
<keyword evidence="1 6" id="KW-0768">Sushi</keyword>
<feature type="domain" description="Sushi" evidence="9">
    <location>
        <begin position="242"/>
        <end position="307"/>
    </location>
</feature>
<sequence>MKFFSWRGAMLMDILLLMIRNFAVVCADRCDNPDCSSPLLTTVYGVDLRYCPEMMLGENCDEKVQYFLTEDLHTWDDDICATLDYDLKYAIDSQDDERFTVMKELADLDHAWIGLKKTEANTWANSVWVDGTPYNTSWSRWPDVEDTWADCLELASDGDIWHTHDCGTFRKVLCQKVYECDQPFPEDINAVVTDLGDTVSYYYSVKYTCNTGFYIDAGGTSVDEVVQCRHNVWDVHTPCESLTCSDPPIDSFAYISLSSETLNLSSTVTYTCHTGYSIGGGLNVNMSETMTCLDGGVWDVDHSFCGRRSCGPPLSYTGSNVTYSGTLYGDDAVYHCNEGYTTYNNPYTVECLSNTTWGYAPICKLVDCGPAPSYPNVHVISVNGTLYKDIVLYACKLGYELSEPAGETLDNITCQASGIWTNLSNTCQPKDCGNPFDDPNAEEKVNGTLYNDTLLYDCDIGYVLSDNANIDSRIVSCLGNGSWESHSLCTPVDCGSPQVDDNAIVTITGTSYGDMVQYNCSPGYRLGSSDTEATTVSISQCLSNGSWSWHIACFRVSCGPHQVGYDDANINVTINDGGANESTLNLFNETISYSCNVGYVINGTNETNGFLRCTETGGWSEYNACVRRSCGPPPIYPNAIISLTNSSYRYETMASYQCIAGYSINGTITGTITCQADGTWEYMSSCSIILCNDPPVDTYANLTQGVTILHKDAMAVYDNVTQGRPFMYNDTVIYSCRQGYFLNGRNVSISCGERGQWFVNNPCVISTPMSSCSCGNLEEDPNATPMDPNLQNYTCGSVAILRCKDGYHIDGRNEGSIYEYVQCLQNGTWSSRSYCISSSSNTWIRAKRVVFEPEEAYILRLLTESDVYLIFDRYKYNSIKNSTRSSRAQSASRVYKFSSDTPLPAQNVVLNVTENKVQLIKCVIDHLTQKASEESFSNILVITGPDPTPVQIHKGNIDQRDDLRNTQEEADVVIVHQVLHAASKGQQNISVLSDDTDDFLLLLHHCLKHKLMENNIIMEGTSSGRANININATVNEHKLKIPNLLPVHGLSSSDMTSCMHGIGKLTVLKV</sequence>
<evidence type="ECO:0000313" key="10">
    <source>
        <dbReference type="EMBL" id="CAH1798308.1"/>
    </source>
</evidence>
<evidence type="ECO:0008006" key="12">
    <source>
        <dbReference type="Google" id="ProtNLM"/>
    </source>
</evidence>
<dbReference type="SUPFAM" id="SSF56436">
    <property type="entry name" value="C-type lectin-like"/>
    <property type="match status" value="1"/>
</dbReference>
<protein>
    <recommendedName>
        <fullName evidence="12">Sushi, von Willebrand factor type A, EGF and pentraxin domain-containing protein 1-like</fullName>
    </recommendedName>
</protein>
<keyword evidence="2 7" id="KW-0732">Signal</keyword>
<evidence type="ECO:0000259" key="8">
    <source>
        <dbReference type="PROSITE" id="PS50041"/>
    </source>
</evidence>
<dbReference type="InterPro" id="IPR035976">
    <property type="entry name" value="Sushi/SCR/CCP_sf"/>
</dbReference>
<feature type="domain" description="Sushi" evidence="9">
    <location>
        <begin position="178"/>
        <end position="241"/>
    </location>
</feature>
<name>A0A8S4PWP6_OWEFU</name>
<keyword evidence="4 6" id="KW-1015">Disulfide bond</keyword>
<evidence type="ECO:0000256" key="2">
    <source>
        <dbReference type="ARBA" id="ARBA00022729"/>
    </source>
</evidence>
<evidence type="ECO:0000256" key="7">
    <source>
        <dbReference type="SAM" id="SignalP"/>
    </source>
</evidence>
<dbReference type="Gene3D" id="2.10.70.10">
    <property type="entry name" value="Complement Module, domain 1"/>
    <property type="match status" value="10"/>
</dbReference>
<feature type="signal peptide" evidence="7">
    <location>
        <begin position="1"/>
        <end position="27"/>
    </location>
</feature>
<dbReference type="EMBL" id="CAIIXF020000011">
    <property type="protein sequence ID" value="CAH1798308.1"/>
    <property type="molecule type" value="Genomic_DNA"/>
</dbReference>
<feature type="domain" description="Sushi" evidence="9">
    <location>
        <begin position="366"/>
        <end position="429"/>
    </location>
</feature>
<feature type="domain" description="Sushi" evidence="9">
    <location>
        <begin position="492"/>
        <end position="555"/>
    </location>
</feature>
<dbReference type="InterPro" id="IPR050350">
    <property type="entry name" value="Compl-Cell_Adhes-Reg"/>
</dbReference>
<reference evidence="10" key="1">
    <citation type="submission" date="2022-03" db="EMBL/GenBank/DDBJ databases">
        <authorList>
            <person name="Martin C."/>
        </authorList>
    </citation>
    <scope>NUCLEOTIDE SEQUENCE</scope>
</reference>
<feature type="domain" description="C-type lectin" evidence="8">
    <location>
        <begin position="66"/>
        <end position="175"/>
    </location>
</feature>
<feature type="domain" description="Sushi" evidence="9">
    <location>
        <begin position="772"/>
        <end position="837"/>
    </location>
</feature>
<dbReference type="PANTHER" id="PTHR19325">
    <property type="entry name" value="COMPLEMENT COMPONENT-RELATED SUSHI DOMAIN-CONTAINING"/>
    <property type="match status" value="1"/>
</dbReference>
<evidence type="ECO:0000256" key="5">
    <source>
        <dbReference type="ARBA" id="ARBA00023180"/>
    </source>
</evidence>
<proteinExistence type="predicted"/>
<feature type="disulfide bond" evidence="6">
    <location>
        <begin position="736"/>
        <end position="763"/>
    </location>
</feature>
<evidence type="ECO:0000313" key="11">
    <source>
        <dbReference type="Proteomes" id="UP000749559"/>
    </source>
</evidence>
<keyword evidence="5" id="KW-0325">Glycoprotein</keyword>
<comment type="caution">
    <text evidence="6">Lacks conserved residue(s) required for the propagation of feature annotation.</text>
</comment>
<dbReference type="PROSITE" id="PS50923">
    <property type="entry name" value="SUSHI"/>
    <property type="match status" value="10"/>
</dbReference>
<dbReference type="Gene3D" id="3.10.100.10">
    <property type="entry name" value="Mannose-Binding Protein A, subunit A"/>
    <property type="match status" value="1"/>
</dbReference>
<evidence type="ECO:0000256" key="1">
    <source>
        <dbReference type="ARBA" id="ARBA00022659"/>
    </source>
</evidence>
<keyword evidence="11" id="KW-1185">Reference proteome</keyword>
<dbReference type="InterPro" id="IPR000436">
    <property type="entry name" value="Sushi_SCR_CCP_dom"/>
</dbReference>
<keyword evidence="3" id="KW-0677">Repeat</keyword>
<feature type="domain" description="Sushi" evidence="9">
    <location>
        <begin position="308"/>
        <end position="365"/>
    </location>
</feature>
<accession>A0A8S4PWP6</accession>
<evidence type="ECO:0000256" key="6">
    <source>
        <dbReference type="PROSITE-ProRule" id="PRU00302"/>
    </source>
</evidence>
<comment type="caution">
    <text evidence="10">The sequence shown here is derived from an EMBL/GenBank/DDBJ whole genome shotgun (WGS) entry which is preliminary data.</text>
</comment>
<feature type="chain" id="PRO_5035895033" description="Sushi, von Willebrand factor type A, EGF and pentraxin domain-containing protein 1-like" evidence="7">
    <location>
        <begin position="28"/>
        <end position="1070"/>
    </location>
</feature>
<dbReference type="InterPro" id="IPR016186">
    <property type="entry name" value="C-type_lectin-like/link_sf"/>
</dbReference>
<dbReference type="OrthoDB" id="6110399at2759"/>
<dbReference type="SMART" id="SM00032">
    <property type="entry name" value="CCP"/>
    <property type="match status" value="10"/>
</dbReference>
<evidence type="ECO:0000256" key="4">
    <source>
        <dbReference type="ARBA" id="ARBA00023157"/>
    </source>
</evidence>
<dbReference type="InterPro" id="IPR001304">
    <property type="entry name" value="C-type_lectin-like"/>
</dbReference>
<feature type="disulfide bond" evidence="6">
    <location>
        <begin position="336"/>
        <end position="363"/>
    </location>
</feature>
<dbReference type="PROSITE" id="PS50041">
    <property type="entry name" value="C_TYPE_LECTIN_2"/>
    <property type="match status" value="1"/>
</dbReference>